<dbReference type="RefSeq" id="WP_033089235.1">
    <property type="nucleotide sequence ID" value="NZ_AP017900.1"/>
</dbReference>
<dbReference type="EMBL" id="CP017839">
    <property type="protein sequence ID" value="APA96127.1"/>
    <property type="molecule type" value="Genomic_DNA"/>
</dbReference>
<dbReference type="GeneID" id="93370157"/>
<dbReference type="CDD" id="cd06260">
    <property type="entry name" value="DUF820-like"/>
    <property type="match status" value="1"/>
</dbReference>
<organism evidence="2 3">
    <name type="scientific">Nocardia seriolae</name>
    <dbReference type="NCBI Taxonomy" id="37332"/>
    <lineage>
        <taxon>Bacteria</taxon>
        <taxon>Bacillati</taxon>
        <taxon>Actinomycetota</taxon>
        <taxon>Actinomycetes</taxon>
        <taxon>Mycobacteriales</taxon>
        <taxon>Nocardiaceae</taxon>
        <taxon>Nocardia</taxon>
    </lineage>
</organism>
<dbReference type="SUPFAM" id="SSF52980">
    <property type="entry name" value="Restriction endonuclease-like"/>
    <property type="match status" value="1"/>
</dbReference>
<evidence type="ECO:0000313" key="3">
    <source>
        <dbReference type="Proteomes" id="UP000180166"/>
    </source>
</evidence>
<dbReference type="KEGG" id="nsr:NS506_02060"/>
<evidence type="ECO:0000259" key="1">
    <source>
        <dbReference type="Pfam" id="PF05685"/>
    </source>
</evidence>
<dbReference type="Pfam" id="PF05685">
    <property type="entry name" value="Uma2"/>
    <property type="match status" value="1"/>
</dbReference>
<accession>A0ABC8APR2</accession>
<dbReference type="Proteomes" id="UP000180166">
    <property type="component" value="Chromosome"/>
</dbReference>
<dbReference type="PANTHER" id="PTHR35400">
    <property type="entry name" value="SLR1083 PROTEIN"/>
    <property type="match status" value="1"/>
</dbReference>
<feature type="domain" description="Putative restriction endonuclease" evidence="1">
    <location>
        <begin position="29"/>
        <end position="188"/>
    </location>
</feature>
<protein>
    <recommendedName>
        <fullName evidence="1">Putative restriction endonuclease domain-containing protein</fullName>
    </recommendedName>
</protein>
<dbReference type="PANTHER" id="PTHR35400:SF3">
    <property type="entry name" value="SLL1072 PROTEIN"/>
    <property type="match status" value="1"/>
</dbReference>
<dbReference type="AlphaFoldDB" id="A0ABC8APR2"/>
<dbReference type="InterPro" id="IPR012296">
    <property type="entry name" value="Nuclease_put_TT1808"/>
</dbReference>
<reference evidence="2 3" key="1">
    <citation type="submission" date="2016-10" db="EMBL/GenBank/DDBJ databases">
        <title>Genome sequence of Nocardia seriolae strain EM150506, isolated from Anguila japonica.</title>
        <authorList>
            <person name="Han H.-J."/>
        </authorList>
    </citation>
    <scope>NUCLEOTIDE SEQUENCE [LARGE SCALE GENOMIC DNA]</scope>
    <source>
        <strain evidence="2 3">EM150506</strain>
    </source>
</reference>
<dbReference type="InterPro" id="IPR011335">
    <property type="entry name" value="Restrct_endonuc-II-like"/>
</dbReference>
<dbReference type="Gene3D" id="3.90.1570.10">
    <property type="entry name" value="tt1808, chain A"/>
    <property type="match status" value="1"/>
</dbReference>
<evidence type="ECO:0000313" key="2">
    <source>
        <dbReference type="EMBL" id="APA96127.1"/>
    </source>
</evidence>
<proteinExistence type="predicted"/>
<gene>
    <name evidence="2" type="ORF">NS506_02060</name>
</gene>
<dbReference type="InterPro" id="IPR008538">
    <property type="entry name" value="Uma2"/>
</dbReference>
<sequence length="198" mass="22332">MTADPMPKGDRSLAGWPVPPPDGYFAEDLDHMHEVPAHTELIDGGLVFVSPQAMFHMWVIGFLDRELIAQAPEHLRVCREISVTLGPRQRPEPDVMVVLADSIIGPRQTSFRPEDVLLAVEVVSPDSIERDRKRKPLLYAEAGIPHFWRIENCDDRAVVYIYELDPATKVYEPAGIFHDRLEVSVPFAISLDLTQAVR</sequence>
<name>A0ABC8APR2_9NOCA</name>